<feature type="domain" description="C2H2-type" evidence="2">
    <location>
        <begin position="231"/>
        <end position="258"/>
    </location>
</feature>
<dbReference type="InterPro" id="IPR057242">
    <property type="entry name" value="PCFS4-like"/>
</dbReference>
<dbReference type="GO" id="GO:0005849">
    <property type="term" value="C:mRNA cleavage factor complex"/>
    <property type="evidence" value="ECO:0000318"/>
    <property type="project" value="GO_Central"/>
</dbReference>
<dbReference type="PROSITE" id="PS00028">
    <property type="entry name" value="ZINC_FINGER_C2H2_1"/>
    <property type="match status" value="1"/>
</dbReference>
<dbReference type="Pfam" id="PF23228">
    <property type="entry name" value="zf_PCFS4"/>
    <property type="match status" value="1"/>
</dbReference>
<reference evidence="3 4" key="1">
    <citation type="journal article" date="2013" name="Genome Biol.">
        <title>The genome sequence of the most widely cultivated cacao type and its use to identify candidate genes regulating pod color.</title>
        <authorList>
            <person name="Motamayor J.C."/>
            <person name="Mockaitis K."/>
            <person name="Schmutz J."/>
            <person name="Haiminen N."/>
            <person name="Iii D.L."/>
            <person name="Cornejo O."/>
            <person name="Findley S.D."/>
            <person name="Zheng P."/>
            <person name="Utro F."/>
            <person name="Royaert S."/>
            <person name="Saski C."/>
            <person name="Jenkins J."/>
            <person name="Podicheti R."/>
            <person name="Zhao M."/>
            <person name="Scheffler B.E."/>
            <person name="Stack J.C."/>
            <person name="Feltus F.A."/>
            <person name="Mustiga G.M."/>
            <person name="Amores F."/>
            <person name="Phillips W."/>
            <person name="Marelli J.P."/>
            <person name="May G.D."/>
            <person name="Shapiro H."/>
            <person name="Ma J."/>
            <person name="Bustamante C.D."/>
            <person name="Schnell R.J."/>
            <person name="Main D."/>
            <person name="Gilbert D."/>
            <person name="Parida L."/>
            <person name="Kuhn D.N."/>
        </authorList>
    </citation>
    <scope>NUCLEOTIDE SEQUENCE [LARGE SCALE GENOMIC DNA]</scope>
    <source>
        <strain evidence="4">cv. Matina 1-6</strain>
    </source>
</reference>
<dbReference type="PROSITE" id="PS50157">
    <property type="entry name" value="ZINC_FINGER_C2H2_2"/>
    <property type="match status" value="1"/>
</dbReference>
<keyword evidence="1" id="KW-0479">Metal-binding</keyword>
<dbReference type="GO" id="GO:0003729">
    <property type="term" value="F:mRNA binding"/>
    <property type="evidence" value="ECO:0000318"/>
    <property type="project" value="GO_Central"/>
</dbReference>
<dbReference type="GO" id="GO:0031124">
    <property type="term" value="P:mRNA 3'-end processing"/>
    <property type="evidence" value="ECO:0007669"/>
    <property type="project" value="InterPro"/>
</dbReference>
<proteinExistence type="predicted"/>
<dbReference type="InParanoid" id="A0A061EX93"/>
<name>A0A061EX93_THECC</name>
<dbReference type="eggNOG" id="KOG2071">
    <property type="taxonomic scope" value="Eukaryota"/>
</dbReference>
<dbReference type="PANTHER" id="PTHR15921">
    <property type="entry name" value="PRE-MRNA CLEAVAGE COMPLEX II"/>
    <property type="match status" value="1"/>
</dbReference>
<dbReference type="GO" id="GO:0008270">
    <property type="term" value="F:zinc ion binding"/>
    <property type="evidence" value="ECO:0007669"/>
    <property type="project" value="UniProtKB-KW"/>
</dbReference>
<dbReference type="PANTHER" id="PTHR15921:SF11">
    <property type="entry name" value="POLYADENYLATION AND CLEAVAGE FACTOR HOMOLOG 1-RELATED"/>
    <property type="match status" value="1"/>
</dbReference>
<dbReference type="InterPro" id="IPR013087">
    <property type="entry name" value="Znf_C2H2_type"/>
</dbReference>
<dbReference type="HOGENOM" id="CLU_704778_0_0_1"/>
<evidence type="ECO:0000313" key="3">
    <source>
        <dbReference type="EMBL" id="EOY09278.1"/>
    </source>
</evidence>
<dbReference type="InterPro" id="IPR045154">
    <property type="entry name" value="PCF11-like"/>
</dbReference>
<dbReference type="EMBL" id="CM001883">
    <property type="protein sequence ID" value="EOY09278.1"/>
    <property type="molecule type" value="Genomic_DNA"/>
</dbReference>
<dbReference type="Gramene" id="EOY09278">
    <property type="protein sequence ID" value="EOY09278"/>
    <property type="gene ID" value="TCM_024703"/>
</dbReference>
<accession>A0A061EX93</accession>
<keyword evidence="4" id="KW-1185">Reference proteome</keyword>
<organism evidence="3 4">
    <name type="scientific">Theobroma cacao</name>
    <name type="common">Cacao</name>
    <name type="synonym">Cocoa</name>
    <dbReference type="NCBI Taxonomy" id="3641"/>
    <lineage>
        <taxon>Eukaryota</taxon>
        <taxon>Viridiplantae</taxon>
        <taxon>Streptophyta</taxon>
        <taxon>Embryophyta</taxon>
        <taxon>Tracheophyta</taxon>
        <taxon>Spermatophyta</taxon>
        <taxon>Magnoliopsida</taxon>
        <taxon>eudicotyledons</taxon>
        <taxon>Gunneridae</taxon>
        <taxon>Pentapetalae</taxon>
        <taxon>rosids</taxon>
        <taxon>malvids</taxon>
        <taxon>Malvales</taxon>
        <taxon>Malvaceae</taxon>
        <taxon>Byttnerioideae</taxon>
        <taxon>Theobroma</taxon>
    </lineage>
</organism>
<dbReference type="FunCoup" id="A0A061EX93">
    <property type="interactions" value="1"/>
</dbReference>
<dbReference type="AlphaFoldDB" id="A0A061EX93"/>
<dbReference type="Proteomes" id="UP000026915">
    <property type="component" value="Chromosome 5"/>
</dbReference>
<gene>
    <name evidence="3" type="ORF">TCM_024703</name>
</gene>
<evidence type="ECO:0000259" key="2">
    <source>
        <dbReference type="PROSITE" id="PS50157"/>
    </source>
</evidence>
<evidence type="ECO:0000313" key="4">
    <source>
        <dbReference type="Proteomes" id="UP000026915"/>
    </source>
</evidence>
<keyword evidence="1" id="KW-0862">Zinc</keyword>
<sequence>MAPEVLPPPGKRPRIVAPIPDFIPSFTNISRSPNQPIPYFHYQNRGRIPSPSPHSFHPMQHQQGQGFMVNNPNPGVNLILPPTMVKPVTVQDFQLQHQKEQGFAVKNPSGGVFSATTVKPVQVHGLNLHQAPISCLLKPYATMSVVPERSMPIENTPPGPRPVAPGSSQLSFPQLSSAVLSELLKSVGAQGLAKPNEETPVKDTVPLEFDAHWLKVRHESVIRSLYSDFPRQCQTCGQRFKTQENHSKHMDWHVRKNREIKKKKVKPSRQWLLTESQWLGCAAALTDTDNGDPPVFVRRDSIVEMKTDEELAVGADEDQRVCALCMEAFEDFYSDETEDWMYKGAVYMRAPNGSMSAGKDRSQLGRAVNKSLQLLPSACSIVYSNAHYELIS</sequence>
<keyword evidence="1" id="KW-0863">Zinc-finger</keyword>
<dbReference type="GO" id="GO:0006369">
    <property type="term" value="P:termination of RNA polymerase II transcription"/>
    <property type="evidence" value="ECO:0000318"/>
    <property type="project" value="GO_Central"/>
</dbReference>
<dbReference type="STRING" id="3641.A0A061EX93"/>
<evidence type="ECO:0000256" key="1">
    <source>
        <dbReference type="PROSITE-ProRule" id="PRU00042"/>
    </source>
</evidence>
<protein>
    <submittedName>
        <fullName evidence="3">PCF11P-similar protein 4</fullName>
    </submittedName>
</protein>
<dbReference type="GO" id="GO:0000993">
    <property type="term" value="F:RNA polymerase II complex binding"/>
    <property type="evidence" value="ECO:0000318"/>
    <property type="project" value="GO_Central"/>
</dbReference>
<dbReference type="GO" id="GO:0005737">
    <property type="term" value="C:cytoplasm"/>
    <property type="evidence" value="ECO:0000318"/>
    <property type="project" value="GO_Central"/>
</dbReference>